<keyword evidence="6 7" id="KW-0472">Membrane</keyword>
<feature type="transmembrane region" description="Helical" evidence="7">
    <location>
        <begin position="127"/>
        <end position="144"/>
    </location>
</feature>
<feature type="transmembrane region" description="Helical" evidence="7">
    <location>
        <begin position="100"/>
        <end position="120"/>
    </location>
</feature>
<feature type="domain" description="Prepilin peptidase A24 N-terminal" evidence="9">
    <location>
        <begin position="12"/>
        <end position="94"/>
    </location>
</feature>
<proteinExistence type="inferred from homology"/>
<comment type="subcellular location">
    <subcellularLocation>
        <location evidence="1">Cell membrane</location>
        <topology evidence="1">Multi-pass membrane protein</topology>
    </subcellularLocation>
</comment>
<name>A0A845DR01_9BACI</name>
<dbReference type="Gene3D" id="1.20.120.1220">
    <property type="match status" value="1"/>
</dbReference>
<dbReference type="PANTHER" id="PTHR30487">
    <property type="entry name" value="TYPE 4 PREPILIN-LIKE PROTEINS LEADER PEPTIDE-PROCESSING ENZYME"/>
    <property type="match status" value="1"/>
</dbReference>
<evidence type="ECO:0000256" key="4">
    <source>
        <dbReference type="ARBA" id="ARBA00022692"/>
    </source>
</evidence>
<feature type="transmembrane region" description="Helical" evidence="7">
    <location>
        <begin position="74"/>
        <end position="94"/>
    </location>
</feature>
<dbReference type="PANTHER" id="PTHR30487:SF0">
    <property type="entry name" value="PREPILIN LEADER PEPTIDASE_N-METHYLTRANSFERASE-RELATED"/>
    <property type="match status" value="1"/>
</dbReference>
<dbReference type="InterPro" id="IPR050882">
    <property type="entry name" value="Prepilin_peptidase/N-MTase"/>
</dbReference>
<evidence type="ECO:0000256" key="2">
    <source>
        <dbReference type="ARBA" id="ARBA00005801"/>
    </source>
</evidence>
<feature type="transmembrane region" description="Helical" evidence="7">
    <location>
        <begin position="179"/>
        <end position="212"/>
    </location>
</feature>
<comment type="caution">
    <text evidence="10">The sequence shown here is derived from an EMBL/GenBank/DDBJ whole genome shotgun (WGS) entry which is preliminary data.</text>
</comment>
<dbReference type="Pfam" id="PF01478">
    <property type="entry name" value="Peptidase_A24"/>
    <property type="match status" value="1"/>
</dbReference>
<dbReference type="RefSeq" id="WP_160836251.1">
    <property type="nucleotide sequence ID" value="NZ_WMET01000001.1"/>
</dbReference>
<dbReference type="GO" id="GO:0004190">
    <property type="term" value="F:aspartic-type endopeptidase activity"/>
    <property type="evidence" value="ECO:0007669"/>
    <property type="project" value="InterPro"/>
</dbReference>
<dbReference type="InterPro" id="IPR000045">
    <property type="entry name" value="Prepilin_IV_endopep_pep"/>
</dbReference>
<dbReference type="Proteomes" id="UP000460949">
    <property type="component" value="Unassembled WGS sequence"/>
</dbReference>
<keyword evidence="4 7" id="KW-0812">Transmembrane</keyword>
<evidence type="ECO:0000313" key="11">
    <source>
        <dbReference type="Proteomes" id="UP000460949"/>
    </source>
</evidence>
<feature type="transmembrane region" description="Helical" evidence="7">
    <location>
        <begin position="224"/>
        <end position="247"/>
    </location>
</feature>
<evidence type="ECO:0000256" key="5">
    <source>
        <dbReference type="ARBA" id="ARBA00022989"/>
    </source>
</evidence>
<evidence type="ECO:0000256" key="7">
    <source>
        <dbReference type="SAM" id="Phobius"/>
    </source>
</evidence>
<protein>
    <submittedName>
        <fullName evidence="10">Prepilin peptidase</fullName>
    </submittedName>
</protein>
<organism evidence="10 11">
    <name type="scientific">Halobacillus litoralis</name>
    <dbReference type="NCBI Taxonomy" id="45668"/>
    <lineage>
        <taxon>Bacteria</taxon>
        <taxon>Bacillati</taxon>
        <taxon>Bacillota</taxon>
        <taxon>Bacilli</taxon>
        <taxon>Bacillales</taxon>
        <taxon>Bacillaceae</taxon>
        <taxon>Halobacillus</taxon>
    </lineage>
</organism>
<reference evidence="10 11" key="1">
    <citation type="submission" date="2019-11" db="EMBL/GenBank/DDBJ databases">
        <title>Genome sequences of 17 halophilic strains isolated from different environments.</title>
        <authorList>
            <person name="Furrow R.E."/>
        </authorList>
    </citation>
    <scope>NUCLEOTIDE SEQUENCE [LARGE SCALE GENOMIC DNA]</scope>
    <source>
        <strain evidence="10 11">22511_23_Filter</strain>
    </source>
</reference>
<keyword evidence="5 7" id="KW-1133">Transmembrane helix</keyword>
<comment type="similarity">
    <text evidence="2">Belongs to the peptidase A24 family.</text>
</comment>
<evidence type="ECO:0000256" key="6">
    <source>
        <dbReference type="ARBA" id="ARBA00023136"/>
    </source>
</evidence>
<feature type="transmembrane region" description="Helical" evidence="7">
    <location>
        <begin position="150"/>
        <end position="167"/>
    </location>
</feature>
<evidence type="ECO:0000313" key="10">
    <source>
        <dbReference type="EMBL" id="MYL19923.1"/>
    </source>
</evidence>
<dbReference type="Pfam" id="PF06750">
    <property type="entry name" value="A24_N_bact"/>
    <property type="match status" value="1"/>
</dbReference>
<dbReference type="AlphaFoldDB" id="A0A845DR01"/>
<feature type="domain" description="Prepilin type IV endopeptidase peptidase" evidence="8">
    <location>
        <begin position="105"/>
        <end position="206"/>
    </location>
</feature>
<evidence type="ECO:0000259" key="8">
    <source>
        <dbReference type="Pfam" id="PF01478"/>
    </source>
</evidence>
<feature type="transmembrane region" description="Helical" evidence="7">
    <location>
        <begin position="6"/>
        <end position="27"/>
    </location>
</feature>
<keyword evidence="3" id="KW-1003">Cell membrane</keyword>
<dbReference type="GO" id="GO:0005886">
    <property type="term" value="C:plasma membrane"/>
    <property type="evidence" value="ECO:0007669"/>
    <property type="project" value="UniProtKB-SubCell"/>
</dbReference>
<sequence>MSILFPLYLFLAGIVLGSFCNVVGLRLPQNAPFITSRSACPSCSTKLSAGELIPVASYMIRKAKCRHCKTRISLLYPAGELFTGVFLLLSYNHFGWTVELLEAGLLLSLAVIVTISDVKYMVIPNRLLVFSALAFTVLRVFHPLQPWYDPLAGAGVGFALVFFIIFLSRGGMGAGDMKLLAVLGLFLGVRLTLLTLFLAVAAGAVVSTFLLAAKMISRRQPFPFGPFLMAGALISFYYGDALTAFYLRYFIQP</sequence>
<gene>
    <name evidence="10" type="ORF">GLW04_08495</name>
</gene>
<evidence type="ECO:0000259" key="9">
    <source>
        <dbReference type="Pfam" id="PF06750"/>
    </source>
</evidence>
<accession>A0A845DR01</accession>
<dbReference type="GO" id="GO:0006465">
    <property type="term" value="P:signal peptide processing"/>
    <property type="evidence" value="ECO:0007669"/>
    <property type="project" value="TreeGrafter"/>
</dbReference>
<evidence type="ECO:0000256" key="3">
    <source>
        <dbReference type="ARBA" id="ARBA00022475"/>
    </source>
</evidence>
<dbReference type="InterPro" id="IPR010627">
    <property type="entry name" value="Prepilin_pept_A24_N"/>
</dbReference>
<evidence type="ECO:0000256" key="1">
    <source>
        <dbReference type="ARBA" id="ARBA00004651"/>
    </source>
</evidence>
<dbReference type="EMBL" id="WMET01000001">
    <property type="protein sequence ID" value="MYL19923.1"/>
    <property type="molecule type" value="Genomic_DNA"/>
</dbReference>